<evidence type="ECO:0000256" key="9">
    <source>
        <dbReference type="PIRNR" id="PIRNR016636"/>
    </source>
</evidence>
<dbReference type="PIRSF" id="PIRSF016636">
    <property type="entry name" value="AlgI_DltB"/>
    <property type="match status" value="1"/>
</dbReference>
<keyword evidence="7 9" id="KW-0472">Membrane</keyword>
<accession>A0ABY9QZL1</accession>
<comment type="similarity">
    <text evidence="2 9">Belongs to the membrane-bound acyltransferase family.</text>
</comment>
<dbReference type="PIRSF" id="PIRSF500217">
    <property type="entry name" value="AlgI"/>
    <property type="match status" value="1"/>
</dbReference>
<dbReference type="Pfam" id="PF03062">
    <property type="entry name" value="MBOAT"/>
    <property type="match status" value="1"/>
</dbReference>
<evidence type="ECO:0000256" key="10">
    <source>
        <dbReference type="SAM" id="Phobius"/>
    </source>
</evidence>
<organism evidence="11 12">
    <name type="scientific">Nitratidesulfovibrio liaohensis</name>
    <dbReference type="NCBI Taxonomy" id="2604158"/>
    <lineage>
        <taxon>Bacteria</taxon>
        <taxon>Pseudomonadati</taxon>
        <taxon>Thermodesulfobacteriota</taxon>
        <taxon>Desulfovibrionia</taxon>
        <taxon>Desulfovibrionales</taxon>
        <taxon>Desulfovibrionaceae</taxon>
        <taxon>Nitratidesulfovibrio</taxon>
    </lineage>
</organism>
<dbReference type="InterPro" id="IPR028362">
    <property type="entry name" value="AlgI"/>
</dbReference>
<keyword evidence="6 10" id="KW-1133">Transmembrane helix</keyword>
<feature type="transmembrane region" description="Helical" evidence="10">
    <location>
        <begin position="80"/>
        <end position="100"/>
    </location>
</feature>
<evidence type="ECO:0000256" key="2">
    <source>
        <dbReference type="ARBA" id="ARBA00010323"/>
    </source>
</evidence>
<keyword evidence="5 10" id="KW-0812">Transmembrane</keyword>
<feature type="transmembrane region" description="Helical" evidence="10">
    <location>
        <begin position="462"/>
        <end position="485"/>
    </location>
</feature>
<feature type="transmembrane region" description="Helical" evidence="10">
    <location>
        <begin position="150"/>
        <end position="169"/>
    </location>
</feature>
<keyword evidence="4 9" id="KW-0808">Transferase</keyword>
<feature type="transmembrane region" description="Helical" evidence="10">
    <location>
        <begin position="334"/>
        <end position="353"/>
    </location>
</feature>
<sequence>MLFNSFQFILLFLPITLFIFHTTARINQRVAFILLTLASLLFYSFDNAYYAALLALSIAVNFILGEAIRSRKDDAKTIHNILFIVALLMNLLLLGYFKYTNFFTYNINELLKTHISTSKIDLPPGISFYTFVQIAYIVDAYKGKIKNGSFAGYSLFVSFFPHLIAGPIIHINDMMPQFYNYKISSKTQTYIAAGISIFTIGLAKKVLVADLLAEKANQAYALIGAGHTLSTLDAWIGSLSYTLQIYYDFSGYSDMAIGLAYMFGIKFPINFNSPYKATSIIDFWRRWHITLSQFLRDYIYIPLGGNKAGATGRYRNLMLTMLLGGLWHGAGWNFVLWGGIHGSLLVCAHMFRAHTNSHQLRLPRWTPLITLPLTFFCVHMAWIPFRAEDLYTSYSMATSLFTNHGDTAEFTYVTLRTVLMVLLATVLLPNTQQLFPSDINSDHKDYPIKSALLTWSSSKPHAFAFGLLLTACLFSLTSPSTFIYFRF</sequence>
<dbReference type="PANTHER" id="PTHR13285">
    <property type="entry name" value="ACYLTRANSFERASE"/>
    <property type="match status" value="1"/>
</dbReference>
<keyword evidence="12" id="KW-1185">Reference proteome</keyword>
<feature type="transmembrane region" description="Helical" evidence="10">
    <location>
        <begin position="189"/>
        <end position="207"/>
    </location>
</feature>
<keyword evidence="8 9" id="KW-0012">Acyltransferase</keyword>
<evidence type="ECO:0000256" key="6">
    <source>
        <dbReference type="ARBA" id="ARBA00022989"/>
    </source>
</evidence>
<feature type="transmembrane region" description="Helical" evidence="10">
    <location>
        <begin position="120"/>
        <end position="138"/>
    </location>
</feature>
<feature type="transmembrane region" description="Helical" evidence="10">
    <location>
        <begin position="48"/>
        <end position="68"/>
    </location>
</feature>
<keyword evidence="3 9" id="KW-1003">Cell membrane</keyword>
<feature type="transmembrane region" description="Helical" evidence="10">
    <location>
        <begin position="365"/>
        <end position="385"/>
    </location>
</feature>
<feature type="transmembrane region" description="Helical" evidence="10">
    <location>
        <begin position="410"/>
        <end position="428"/>
    </location>
</feature>
<evidence type="ECO:0000313" key="11">
    <source>
        <dbReference type="EMBL" id="WMW63988.1"/>
    </source>
</evidence>
<reference evidence="11" key="1">
    <citation type="submission" date="2023-09" db="EMBL/GenBank/DDBJ databases">
        <authorList>
            <consortium name="CW5 consortium"/>
            <person name="Lu C.-W."/>
        </authorList>
    </citation>
    <scope>NUCLEOTIDE SEQUENCE</scope>
    <source>
        <strain evidence="11">KPS</strain>
    </source>
</reference>
<dbReference type="InterPro" id="IPR051085">
    <property type="entry name" value="MB_O-acyltransferase"/>
</dbReference>
<evidence type="ECO:0000256" key="8">
    <source>
        <dbReference type="ARBA" id="ARBA00023315"/>
    </source>
</evidence>
<evidence type="ECO:0000256" key="7">
    <source>
        <dbReference type="ARBA" id="ARBA00023136"/>
    </source>
</evidence>
<evidence type="ECO:0000313" key="12">
    <source>
        <dbReference type="Proteomes" id="UP001180616"/>
    </source>
</evidence>
<dbReference type="Proteomes" id="UP001180616">
    <property type="component" value="Chromosome"/>
</dbReference>
<evidence type="ECO:0000256" key="5">
    <source>
        <dbReference type="ARBA" id="ARBA00022692"/>
    </source>
</evidence>
<dbReference type="InterPro" id="IPR004299">
    <property type="entry name" value="MBOAT_fam"/>
</dbReference>
<dbReference type="RefSeq" id="WP_309540112.1">
    <property type="nucleotide sequence ID" value="NZ_CP133659.1"/>
</dbReference>
<evidence type="ECO:0000256" key="3">
    <source>
        <dbReference type="ARBA" id="ARBA00022475"/>
    </source>
</evidence>
<proteinExistence type="inferred from homology"/>
<comment type="subcellular location">
    <subcellularLocation>
        <location evidence="1">Cell membrane</location>
        <topology evidence="1">Multi-pass membrane protein</topology>
    </subcellularLocation>
</comment>
<name>A0ABY9QZL1_9BACT</name>
<dbReference type="EMBL" id="CP133659">
    <property type="protein sequence ID" value="WMW63988.1"/>
    <property type="molecule type" value="Genomic_DNA"/>
</dbReference>
<evidence type="ECO:0000256" key="4">
    <source>
        <dbReference type="ARBA" id="ARBA00022679"/>
    </source>
</evidence>
<evidence type="ECO:0000256" key="1">
    <source>
        <dbReference type="ARBA" id="ARBA00004651"/>
    </source>
</evidence>
<protein>
    <submittedName>
        <fullName evidence="11">MBOAT family protein</fullName>
    </submittedName>
</protein>
<dbReference type="InterPro" id="IPR024194">
    <property type="entry name" value="Ac/AlaTfrase_AlgI/DltB"/>
</dbReference>
<gene>
    <name evidence="11" type="ORF">KPS_001961</name>
</gene>
<dbReference type="PANTHER" id="PTHR13285:SF23">
    <property type="entry name" value="TEICHOIC ACID D-ALANYLTRANSFERASE"/>
    <property type="match status" value="1"/>
</dbReference>